<dbReference type="Proteomes" id="UP000814033">
    <property type="component" value="Unassembled WGS sequence"/>
</dbReference>
<organism evidence="1 2">
    <name type="scientific">Auriscalpium vulgare</name>
    <dbReference type="NCBI Taxonomy" id="40419"/>
    <lineage>
        <taxon>Eukaryota</taxon>
        <taxon>Fungi</taxon>
        <taxon>Dikarya</taxon>
        <taxon>Basidiomycota</taxon>
        <taxon>Agaricomycotina</taxon>
        <taxon>Agaricomycetes</taxon>
        <taxon>Russulales</taxon>
        <taxon>Auriscalpiaceae</taxon>
        <taxon>Auriscalpium</taxon>
    </lineage>
</organism>
<keyword evidence="2" id="KW-1185">Reference proteome</keyword>
<evidence type="ECO:0000313" key="2">
    <source>
        <dbReference type="Proteomes" id="UP000814033"/>
    </source>
</evidence>
<protein>
    <submittedName>
        <fullName evidence="1">Uncharacterized protein</fullName>
    </submittedName>
</protein>
<comment type="caution">
    <text evidence="1">The sequence shown here is derived from an EMBL/GenBank/DDBJ whole genome shotgun (WGS) entry which is preliminary data.</text>
</comment>
<proteinExistence type="predicted"/>
<evidence type="ECO:0000313" key="1">
    <source>
        <dbReference type="EMBL" id="KAI0052305.1"/>
    </source>
</evidence>
<reference evidence="1" key="1">
    <citation type="submission" date="2021-02" db="EMBL/GenBank/DDBJ databases">
        <authorList>
            <consortium name="DOE Joint Genome Institute"/>
            <person name="Ahrendt S."/>
            <person name="Looney B.P."/>
            <person name="Miyauchi S."/>
            <person name="Morin E."/>
            <person name="Drula E."/>
            <person name="Courty P.E."/>
            <person name="Chicoki N."/>
            <person name="Fauchery L."/>
            <person name="Kohler A."/>
            <person name="Kuo A."/>
            <person name="Labutti K."/>
            <person name="Pangilinan J."/>
            <person name="Lipzen A."/>
            <person name="Riley R."/>
            <person name="Andreopoulos W."/>
            <person name="He G."/>
            <person name="Johnson J."/>
            <person name="Barry K.W."/>
            <person name="Grigoriev I.V."/>
            <person name="Nagy L."/>
            <person name="Hibbett D."/>
            <person name="Henrissat B."/>
            <person name="Matheny P.B."/>
            <person name="Labbe J."/>
            <person name="Martin F."/>
        </authorList>
    </citation>
    <scope>NUCLEOTIDE SEQUENCE</scope>
    <source>
        <strain evidence="1">FP105234-sp</strain>
    </source>
</reference>
<dbReference type="EMBL" id="MU275846">
    <property type="protein sequence ID" value="KAI0052305.1"/>
    <property type="molecule type" value="Genomic_DNA"/>
</dbReference>
<name>A0ACB8S8Q7_9AGAM</name>
<sequence>MFKSILPGKRISSTEFTMVTPVLADVAVNGKENRDVLPPSVLAPKAAATKSNKPKFSDKSKRKKGDDAPLDRNDMDQAFDKLLDDLQIPHTLRPKLLGMEPAVKAAMLKSSQVIVPPPSPPPTTRGLRRVQSGSSLHIESPRPQRIAPTHAPSRSQYQTAGRAQGADLASASQHSRGMSMDIPRPKSRAQGNAVAPDAPPAPKTLKTKASIRNLAPTQFICALTGTSSLDLDVDFVKKLRIYLRNESASWTQDFLATGGYDAVLTRLNELLEVEWRDEQHDDQLLYELLRILKALSTSAAGCAALRAAAPTPFTQLVSLLYSDKKPGDVATRLLIVELLLLLFELYPASALPSRGSPAFHRESWSASSATLASGARAAAPTNLVHLPHPHPHTLSLVRALLLTPAPTPVEAPETPVAPHAFIESLHRPRIFKAYLQELSDVCRDYFWVFCHPANPVWSLKDTDEERVERPRAPGGMTGGVEYEAMGYLTTHLKLLNAVAKAAQDLNLPPDNTLSAHQLHADLFLSGLERILLIARKASTTYYPTLHLEIARYVALAGAAKYELPWSISRLVGPPPANSNARVKSATSASASARGSPQTSPSKTQHKPMLPSPRRTEPLKFD</sequence>
<accession>A0ACB8S8Q7</accession>
<reference evidence="1" key="2">
    <citation type="journal article" date="2022" name="New Phytol.">
        <title>Evolutionary transition to the ectomycorrhizal habit in the genomes of a hyperdiverse lineage of mushroom-forming fungi.</title>
        <authorList>
            <person name="Looney B."/>
            <person name="Miyauchi S."/>
            <person name="Morin E."/>
            <person name="Drula E."/>
            <person name="Courty P.E."/>
            <person name="Kohler A."/>
            <person name="Kuo A."/>
            <person name="LaButti K."/>
            <person name="Pangilinan J."/>
            <person name="Lipzen A."/>
            <person name="Riley R."/>
            <person name="Andreopoulos W."/>
            <person name="He G."/>
            <person name="Johnson J."/>
            <person name="Nolan M."/>
            <person name="Tritt A."/>
            <person name="Barry K.W."/>
            <person name="Grigoriev I.V."/>
            <person name="Nagy L.G."/>
            <person name="Hibbett D."/>
            <person name="Henrissat B."/>
            <person name="Matheny P.B."/>
            <person name="Labbe J."/>
            <person name="Martin F.M."/>
        </authorList>
    </citation>
    <scope>NUCLEOTIDE SEQUENCE</scope>
    <source>
        <strain evidence="1">FP105234-sp</strain>
    </source>
</reference>
<gene>
    <name evidence="1" type="ORF">FA95DRAFT_1586737</name>
</gene>